<dbReference type="PANTHER" id="PTHR22938:SF15">
    <property type="entry name" value="OS01G0568000 PROTEIN"/>
    <property type="match status" value="1"/>
</dbReference>
<evidence type="ECO:0000259" key="3">
    <source>
        <dbReference type="PROSITE" id="PS50089"/>
    </source>
</evidence>
<dbReference type="GO" id="GO:0072344">
    <property type="term" value="P:rescue of stalled ribosome"/>
    <property type="evidence" value="ECO:0007669"/>
    <property type="project" value="InterPro"/>
</dbReference>
<keyword evidence="1" id="KW-0479">Metal-binding</keyword>
<comment type="caution">
    <text evidence="4">The sequence shown here is derived from an EMBL/GenBank/DDBJ whole genome shotgun (WGS) entry which is preliminary data.</text>
</comment>
<proteinExistence type="predicted"/>
<feature type="region of interest" description="Disordered" evidence="2">
    <location>
        <begin position="337"/>
        <end position="372"/>
    </location>
</feature>
<name>A0A835FR51_9POAL</name>
<dbReference type="PROSITE" id="PS50089">
    <property type="entry name" value="ZF_RING_2"/>
    <property type="match status" value="1"/>
</dbReference>
<dbReference type="OrthoDB" id="663895at2759"/>
<evidence type="ECO:0000313" key="4">
    <source>
        <dbReference type="EMBL" id="KAF8772811.1"/>
    </source>
</evidence>
<keyword evidence="1" id="KW-0862">Zinc</keyword>
<feature type="region of interest" description="Disordered" evidence="2">
    <location>
        <begin position="262"/>
        <end position="294"/>
    </location>
</feature>
<dbReference type="GO" id="GO:0061630">
    <property type="term" value="F:ubiquitin protein ligase activity"/>
    <property type="evidence" value="ECO:0007669"/>
    <property type="project" value="InterPro"/>
</dbReference>
<feature type="compositionally biased region" description="Basic and acidic residues" evidence="2">
    <location>
        <begin position="351"/>
        <end position="360"/>
    </location>
</feature>
<evidence type="ECO:0000313" key="5">
    <source>
        <dbReference type="Proteomes" id="UP000636709"/>
    </source>
</evidence>
<evidence type="ECO:0000256" key="2">
    <source>
        <dbReference type="SAM" id="MobiDB-lite"/>
    </source>
</evidence>
<reference evidence="4" key="1">
    <citation type="submission" date="2020-07" db="EMBL/GenBank/DDBJ databases">
        <title>Genome sequence and genetic diversity analysis of an under-domesticated orphan crop, white fonio (Digitaria exilis).</title>
        <authorList>
            <person name="Bennetzen J.L."/>
            <person name="Chen S."/>
            <person name="Ma X."/>
            <person name="Wang X."/>
            <person name="Yssel A.E.J."/>
            <person name="Chaluvadi S.R."/>
            <person name="Johnson M."/>
            <person name="Gangashetty P."/>
            <person name="Hamidou F."/>
            <person name="Sanogo M.D."/>
            <person name="Zwaenepoel A."/>
            <person name="Wallace J."/>
            <person name="Van De Peer Y."/>
            <person name="Van Deynze A."/>
        </authorList>
    </citation>
    <scope>NUCLEOTIDE SEQUENCE</scope>
    <source>
        <tissue evidence="4">Leaves</tissue>
    </source>
</reference>
<dbReference type="GO" id="GO:0008270">
    <property type="term" value="F:zinc ion binding"/>
    <property type="evidence" value="ECO:0007669"/>
    <property type="project" value="UniProtKB-KW"/>
</dbReference>
<protein>
    <recommendedName>
        <fullName evidence="3">RING-type domain-containing protein</fullName>
    </recommendedName>
</protein>
<evidence type="ECO:0000256" key="1">
    <source>
        <dbReference type="PROSITE-ProRule" id="PRU00175"/>
    </source>
</evidence>
<feature type="region of interest" description="Disordered" evidence="2">
    <location>
        <begin position="514"/>
        <end position="559"/>
    </location>
</feature>
<dbReference type="PANTHER" id="PTHR22938">
    <property type="entry name" value="ZINC FINGER PROTEIN 598"/>
    <property type="match status" value="1"/>
</dbReference>
<keyword evidence="1" id="KW-0863">Zinc-finger</keyword>
<feature type="compositionally biased region" description="Low complexity" evidence="2">
    <location>
        <begin position="514"/>
        <end position="526"/>
    </location>
</feature>
<dbReference type="AlphaFoldDB" id="A0A835FR51"/>
<dbReference type="InterPro" id="IPR001841">
    <property type="entry name" value="Znf_RING"/>
</dbReference>
<dbReference type="InterPro" id="IPR044288">
    <property type="entry name" value="ZNF598/HEL2"/>
</dbReference>
<keyword evidence="5" id="KW-1185">Reference proteome</keyword>
<gene>
    <name evidence="4" type="ORF">HU200_005195</name>
</gene>
<dbReference type="EMBL" id="JACEFO010000353">
    <property type="protein sequence ID" value="KAF8772811.1"/>
    <property type="molecule type" value="Genomic_DNA"/>
</dbReference>
<feature type="region of interest" description="Disordered" evidence="2">
    <location>
        <begin position="707"/>
        <end position="726"/>
    </location>
</feature>
<dbReference type="GO" id="GO:0043022">
    <property type="term" value="F:ribosome binding"/>
    <property type="evidence" value="ECO:0007669"/>
    <property type="project" value="TreeGrafter"/>
</dbReference>
<dbReference type="GO" id="GO:0016567">
    <property type="term" value="P:protein ubiquitination"/>
    <property type="evidence" value="ECO:0007669"/>
    <property type="project" value="TreeGrafter"/>
</dbReference>
<sequence>MHSSELDDGQLADAAGDALKLQLISLSHEADGAESEKGMSCHTAGITHAARHRSLYSAPHEEHQEVRARNSILAGDDKWSLTAGVTTPWPMATWPRSALSNSSAAERIDGRSTTWRRSGATQRTSMLLARRTPLLFFQMVASARHGDGLAWERCLEGAQEEAGRREHLGLAGAVPRAVHHCSLPQCTHRACPCPACSRARAHRRRPCFEGVAAAVTVVVWLSSSSAAAMDSGVLLHNHQIGPSRAQRNTELALLLPVHARNLTTSRTERQHTSASTRAGGDENPLEDEGWATNDDGDTKNYRCGLWRPRENTTSGRAGGALDVWKVYGSETADGSAGASASASTCNHRRRGGVEGRWEKGRRTRPRAEAGVGLGAAAKSDTDSCSICKRYAYQLSESHHVVVIDVHAADEPKCCCVCMEPLKWVAVGRCGHRDVCGGCATRIRFFLHDRRCCICRTNCPTVLVTKADTNRRASSRPLQSGVYQWYHGGTGASFDDWHKYMATVRAYDVRPPLPAAASGGTTGGRTPSDVGGAASWPGGPNDPLLPPPEDDECQPVTGGGAAASPCISRTPTAAYINPFESSCQGGTSFPFHGGRRRREVDHLELLWLKLHGPWLLINREAMALLPSIFTGVADCIYACTSNGVRCAYEKAKADVHHSRDDDGLPSLANAEAGQGDPRNFIFFLQGIESHQIQQPWRLANAGSPRIVGASGRESSSELPTPRSRCLDRHDPLPLPRSPWITRWVAGAAAPPCCMGGSAYAYNADACNHLWIDEDGAEGQRINEATAAEPCHLATP</sequence>
<organism evidence="4 5">
    <name type="scientific">Digitaria exilis</name>
    <dbReference type="NCBI Taxonomy" id="1010633"/>
    <lineage>
        <taxon>Eukaryota</taxon>
        <taxon>Viridiplantae</taxon>
        <taxon>Streptophyta</taxon>
        <taxon>Embryophyta</taxon>
        <taxon>Tracheophyta</taxon>
        <taxon>Spermatophyta</taxon>
        <taxon>Magnoliopsida</taxon>
        <taxon>Liliopsida</taxon>
        <taxon>Poales</taxon>
        <taxon>Poaceae</taxon>
        <taxon>PACMAD clade</taxon>
        <taxon>Panicoideae</taxon>
        <taxon>Panicodae</taxon>
        <taxon>Paniceae</taxon>
        <taxon>Anthephorinae</taxon>
        <taxon>Digitaria</taxon>
    </lineage>
</organism>
<dbReference type="Proteomes" id="UP000636709">
    <property type="component" value="Unassembled WGS sequence"/>
</dbReference>
<accession>A0A835FR51</accession>
<feature type="domain" description="RING-type" evidence="3">
    <location>
        <begin position="414"/>
        <end position="455"/>
    </location>
</feature>